<dbReference type="KEGG" id="vg:16607269"/>
<keyword evidence="3" id="KW-1185">Reference proteome</keyword>
<dbReference type="RefSeq" id="YP_008438561.1">
    <property type="nucleotide sequence ID" value="NC_022098.1"/>
</dbReference>
<accession>S4W471</accession>
<protein>
    <submittedName>
        <fullName evidence="2">Uncharacterized protein</fullName>
    </submittedName>
</protein>
<proteinExistence type="predicted"/>
<evidence type="ECO:0000256" key="1">
    <source>
        <dbReference type="SAM" id="MobiDB-lite"/>
    </source>
</evidence>
<sequence>MEKENSQGNAQDRAAASRSVAWDLLDDRVASVFDALPATRVFEAFVDGARDRVSVPTLFSLCLCAAVPFAVVDAMLQDRYRVPQRPARHKRPYPHSPRKGVDDAGHNEDEEEGDNSGNAKTMVASTGHCGAAMAALYVPRPLPWPSPWASYCACRSCCYPYADVGGSPLMDCLRGRLVAIPPRTALRIVAWQWASAVTGCANAALRWPSAADVGPCPAPDPQHALGEDGYVHDKGAVVRIRSDGIALIGRWPCRAGAGDDDAPPFQHYGTPVRRLTHPWDTRVHVDVYDRTCPPADEDHDHAYMRRYLPHAVARVDGDPVFLVAVYKTTVMTL</sequence>
<dbReference type="EMBL" id="KC977571">
    <property type="protein sequence ID" value="AGO85482.1"/>
    <property type="molecule type" value="Genomic_DNA"/>
</dbReference>
<evidence type="ECO:0000313" key="3">
    <source>
        <dbReference type="Proteomes" id="UP000204584"/>
    </source>
</evidence>
<name>S4W471_9VIRU</name>
<organism evidence="2 3">
    <name type="scientific">Pandoravirus salinus</name>
    <dbReference type="NCBI Taxonomy" id="1349410"/>
    <lineage>
        <taxon>Viruses</taxon>
        <taxon>Pandoravirus</taxon>
    </lineage>
</organism>
<evidence type="ECO:0000313" key="2">
    <source>
        <dbReference type="EMBL" id="AGO85482.1"/>
    </source>
</evidence>
<gene>
    <name evidence="2" type="ORF">psal_cds_1193</name>
</gene>
<feature type="region of interest" description="Disordered" evidence="1">
    <location>
        <begin position="83"/>
        <end position="120"/>
    </location>
</feature>
<feature type="compositionally biased region" description="Basic residues" evidence="1">
    <location>
        <begin position="86"/>
        <end position="98"/>
    </location>
</feature>
<dbReference type="GeneID" id="16607269"/>
<dbReference type="Proteomes" id="UP000204584">
    <property type="component" value="Segment"/>
</dbReference>
<reference evidence="2 3" key="1">
    <citation type="journal article" date="2013" name="Science">
        <title>Pandoraviruses: amoeba viruses with genomes up to 2.5 Mb reaching that of parasitic eukaryotes.</title>
        <authorList>
            <person name="Philippe N."/>
            <person name="Legendre M."/>
            <person name="Doutre G."/>
            <person name="Coute Y."/>
            <person name="Poirot O."/>
            <person name="Lescot M."/>
            <person name="Arslan D."/>
            <person name="Seltzer V."/>
            <person name="Bertaux L."/>
            <person name="Bruley C."/>
            <person name="Garin J."/>
            <person name="Claverie J.M."/>
            <person name="Abergel C."/>
        </authorList>
    </citation>
    <scope>NUCLEOTIDE SEQUENCE [LARGE SCALE GENOMIC DNA]</scope>
</reference>